<feature type="region of interest" description="Disordered" evidence="1">
    <location>
        <begin position="15"/>
        <end position="45"/>
    </location>
</feature>
<reference evidence="2 3" key="1">
    <citation type="submission" date="2016-03" db="EMBL/GenBank/DDBJ databases">
        <authorList>
            <person name="Ploux O."/>
        </authorList>
    </citation>
    <scope>NUCLEOTIDE SEQUENCE [LARGE SCALE GENOMIC DNA]</scope>
    <source>
        <strain evidence="2 3">URUG2</strain>
    </source>
</reference>
<proteinExistence type="predicted"/>
<feature type="compositionally biased region" description="Basic and acidic residues" evidence="1">
    <location>
        <begin position="15"/>
        <end position="32"/>
    </location>
</feature>
<dbReference type="AlphaFoldDB" id="A0A2D3UY26"/>
<gene>
    <name evidence="2" type="ORF">RCC_05101</name>
</gene>
<feature type="region of interest" description="Disordered" evidence="1">
    <location>
        <begin position="63"/>
        <end position="94"/>
    </location>
</feature>
<evidence type="ECO:0000313" key="3">
    <source>
        <dbReference type="Proteomes" id="UP000225277"/>
    </source>
</evidence>
<dbReference type="EMBL" id="FJUY01000007">
    <property type="protein sequence ID" value="CZT19255.1"/>
    <property type="molecule type" value="Genomic_DNA"/>
</dbReference>
<evidence type="ECO:0000313" key="2">
    <source>
        <dbReference type="EMBL" id="CZT19255.1"/>
    </source>
</evidence>
<dbReference type="RefSeq" id="XP_023626145.1">
    <property type="nucleotide sequence ID" value="XM_023770377.1"/>
</dbReference>
<protein>
    <submittedName>
        <fullName evidence="2">Uncharacterized protein</fullName>
    </submittedName>
</protein>
<dbReference type="Proteomes" id="UP000225277">
    <property type="component" value="Unassembled WGS sequence"/>
</dbReference>
<name>A0A2D3UY26_9PEZI</name>
<dbReference type="GeneID" id="35600269"/>
<organism evidence="2 3">
    <name type="scientific">Ramularia collo-cygni</name>
    <dbReference type="NCBI Taxonomy" id="112498"/>
    <lineage>
        <taxon>Eukaryota</taxon>
        <taxon>Fungi</taxon>
        <taxon>Dikarya</taxon>
        <taxon>Ascomycota</taxon>
        <taxon>Pezizomycotina</taxon>
        <taxon>Dothideomycetes</taxon>
        <taxon>Dothideomycetidae</taxon>
        <taxon>Mycosphaerellales</taxon>
        <taxon>Mycosphaerellaceae</taxon>
        <taxon>Ramularia</taxon>
    </lineage>
</organism>
<sequence>MILVPAERDEWRALERREGKERGGRDSTEVRRANGGIPSRNRGAMRGELELDWTGLLDRHRCDTRNDESGNSTVTGPLAGAVERGGGRSLDALR</sequence>
<keyword evidence="3" id="KW-1185">Reference proteome</keyword>
<accession>A0A2D3UY26</accession>
<evidence type="ECO:0000256" key="1">
    <source>
        <dbReference type="SAM" id="MobiDB-lite"/>
    </source>
</evidence>